<protein>
    <recommendedName>
        <fullName evidence="4">Lipoprotein</fullName>
    </recommendedName>
</protein>
<evidence type="ECO:0000313" key="3">
    <source>
        <dbReference type="Proteomes" id="UP000187194"/>
    </source>
</evidence>
<keyword evidence="1" id="KW-0732">Signal</keyword>
<comment type="caution">
    <text evidence="2">The sequence shown here is derived from an EMBL/GenBank/DDBJ whole genome shotgun (WGS) entry which is preliminary data.</text>
</comment>
<organism evidence="2 3">
    <name type="scientific">Burkholderia ubonensis</name>
    <dbReference type="NCBI Taxonomy" id="101571"/>
    <lineage>
        <taxon>Bacteria</taxon>
        <taxon>Pseudomonadati</taxon>
        <taxon>Pseudomonadota</taxon>
        <taxon>Betaproteobacteria</taxon>
        <taxon>Burkholderiales</taxon>
        <taxon>Burkholderiaceae</taxon>
        <taxon>Burkholderia</taxon>
        <taxon>Burkholderia cepacia complex</taxon>
    </lineage>
</organism>
<dbReference type="Proteomes" id="UP000187194">
    <property type="component" value="Unassembled WGS sequence"/>
</dbReference>
<evidence type="ECO:0008006" key="4">
    <source>
        <dbReference type="Google" id="ProtNLM"/>
    </source>
</evidence>
<dbReference type="RefSeq" id="WP_076474367.1">
    <property type="nucleotide sequence ID" value="NZ_MTJZ01000001.1"/>
</dbReference>
<name>A0A1R1JIW1_9BURK</name>
<reference evidence="2 3" key="1">
    <citation type="submission" date="2017-01" db="EMBL/GenBank/DDBJ databases">
        <title>Phylogeographic, genomic and meropenem susceptibility analysis of Burkholderia ubonensis.</title>
        <authorList>
            <person name="Price E.P."/>
            <person name="Sarovich D.S."/>
            <person name="Webb J.R."/>
            <person name="Hall C.M."/>
            <person name="Sahl J.W."/>
            <person name="Kaestli M."/>
            <person name="Mayo M."/>
            <person name="Harrington G."/>
            <person name="Baker A.L."/>
            <person name="Sidak-Loftis L.C."/>
            <person name="Lummis M."/>
            <person name="Schupp J.M."/>
            <person name="Gillece J.D."/>
            <person name="Tuanyok A."/>
            <person name="Warner J."/>
            <person name="Busch J.D."/>
            <person name="Keim P."/>
            <person name="Currie B.J."/>
            <person name="Wagner D.M."/>
        </authorList>
    </citation>
    <scope>NUCLEOTIDE SEQUENCE [LARGE SCALE GENOMIC DNA]</scope>
    <source>
        <strain evidence="2 3">A21</strain>
    </source>
</reference>
<proteinExistence type="predicted"/>
<evidence type="ECO:0000256" key="1">
    <source>
        <dbReference type="SAM" id="SignalP"/>
    </source>
</evidence>
<gene>
    <name evidence="2" type="ORF">BW685_00705</name>
</gene>
<sequence>MKKLGVAALAAISLLVCAGASAGDFDGSKPLLCATVEAHACDPGLACARALPADVGAPRFLSIDFSKKTIAGPARSAPIQFMERDQNQIAMQGTELGFAWTLVLDTRDGTMTATLVNREDAVVVFGDCTAK</sequence>
<accession>A0A1R1JIW1</accession>
<feature type="signal peptide" evidence="1">
    <location>
        <begin position="1"/>
        <end position="22"/>
    </location>
</feature>
<dbReference type="AlphaFoldDB" id="A0A1R1JIW1"/>
<dbReference type="EMBL" id="MTJZ01000001">
    <property type="protein sequence ID" value="OMG75210.1"/>
    <property type="molecule type" value="Genomic_DNA"/>
</dbReference>
<evidence type="ECO:0000313" key="2">
    <source>
        <dbReference type="EMBL" id="OMG75210.1"/>
    </source>
</evidence>
<feature type="chain" id="PRO_5010379274" description="Lipoprotein" evidence="1">
    <location>
        <begin position="23"/>
        <end position="131"/>
    </location>
</feature>